<dbReference type="Proteomes" id="UP000282759">
    <property type="component" value="Unassembled WGS sequence"/>
</dbReference>
<protein>
    <submittedName>
        <fullName evidence="1">Uncharacterized protein</fullName>
    </submittedName>
</protein>
<gene>
    <name evidence="1" type="ORF">EOD41_00605</name>
</gene>
<keyword evidence="2" id="KW-1185">Reference proteome</keyword>
<organism evidence="1 2">
    <name type="scientific">Mucilaginibacter limnophilus</name>
    <dbReference type="NCBI Taxonomy" id="1932778"/>
    <lineage>
        <taxon>Bacteria</taxon>
        <taxon>Pseudomonadati</taxon>
        <taxon>Bacteroidota</taxon>
        <taxon>Sphingobacteriia</taxon>
        <taxon>Sphingobacteriales</taxon>
        <taxon>Sphingobacteriaceae</taxon>
        <taxon>Mucilaginibacter</taxon>
    </lineage>
</organism>
<proteinExistence type="predicted"/>
<name>A0A3S2V3K7_9SPHI</name>
<accession>A0A3S2V3K7</accession>
<reference evidence="1 2" key="1">
    <citation type="submission" date="2019-01" db="EMBL/GenBank/DDBJ databases">
        <authorList>
            <person name="Chen W.-M."/>
        </authorList>
    </citation>
    <scope>NUCLEOTIDE SEQUENCE [LARGE SCALE GENOMIC DNA]</scope>
    <source>
        <strain evidence="1 2">YBJ-36</strain>
    </source>
</reference>
<dbReference type="RefSeq" id="WP_127702850.1">
    <property type="nucleotide sequence ID" value="NZ_SACK01000001.1"/>
</dbReference>
<dbReference type="EMBL" id="SACK01000001">
    <property type="protein sequence ID" value="RVU02474.1"/>
    <property type="molecule type" value="Genomic_DNA"/>
</dbReference>
<dbReference type="AlphaFoldDB" id="A0A3S2V3K7"/>
<dbReference type="OrthoDB" id="797918at2"/>
<sequence length="123" mass="14095">MNRNIGTNTKQDNGKYIMPGNHPVRKFYHTSAKMLTLIFNYHGKMHQTKAMVTYANGLKLYKIALYSKLNECNAVCWLQKSGSIWQVVIGQIDADLREELIKAIELREESSAIHSIGTNYHTH</sequence>
<evidence type="ECO:0000313" key="2">
    <source>
        <dbReference type="Proteomes" id="UP000282759"/>
    </source>
</evidence>
<comment type="caution">
    <text evidence="1">The sequence shown here is derived from an EMBL/GenBank/DDBJ whole genome shotgun (WGS) entry which is preliminary data.</text>
</comment>
<evidence type="ECO:0000313" key="1">
    <source>
        <dbReference type="EMBL" id="RVU02474.1"/>
    </source>
</evidence>